<organism evidence="1 2">
    <name type="scientific">Escherichia coli O6:H1 (strain CFT073 / ATCC 700928 / UPEC)</name>
    <dbReference type="NCBI Taxonomy" id="199310"/>
    <lineage>
        <taxon>Bacteria</taxon>
        <taxon>Pseudomonadati</taxon>
        <taxon>Pseudomonadota</taxon>
        <taxon>Gammaproteobacteria</taxon>
        <taxon>Enterobacterales</taxon>
        <taxon>Enterobacteriaceae</taxon>
        <taxon>Escherichia</taxon>
    </lineage>
</organism>
<keyword evidence="2" id="KW-1185">Reference proteome</keyword>
<accession>A0A0H2V8Y2</accession>
<dbReference type="HOGENOM" id="CLU_3117296_0_0_6"/>
<name>A0A0H2V8Y2_ECOL6</name>
<reference evidence="1 2" key="1">
    <citation type="journal article" date="2002" name="Proc. Natl. Acad. Sci. U.S.A.">
        <title>Extensive mosaic structure revealed by the complete genome sequence of uropathogenic Escherichia coli.</title>
        <authorList>
            <person name="Welch R.A."/>
            <person name="Burland V."/>
            <person name="Plunkett G.III."/>
            <person name="Redford P."/>
            <person name="Roesch P."/>
            <person name="Rasko D."/>
            <person name="Buckles E.L."/>
            <person name="Liou S.R."/>
            <person name="Boutin A."/>
            <person name="Hackett J."/>
            <person name="Stroud D."/>
            <person name="Mayhew G.F."/>
            <person name="Rose D.J."/>
            <person name="Zhou S."/>
            <person name="Schwartz D.C."/>
            <person name="Perna N.T."/>
            <person name="Mobley H.L."/>
            <person name="Donnenberg M.S."/>
            <person name="Blattner F.R."/>
        </authorList>
    </citation>
    <scope>NUCLEOTIDE SEQUENCE [LARGE SCALE GENOMIC DNA]</scope>
    <source>
        <strain evidence="2">CFT073 / ATCC 700928 / UPEC</strain>
    </source>
</reference>
<sequence length="50" mass="5477">MLQHIPDIVDTPSLIAGAHQLFAASIPLPGQITEKVVKGVFSFLFLRVLF</sequence>
<proteinExistence type="predicted"/>
<evidence type="ECO:0000313" key="2">
    <source>
        <dbReference type="Proteomes" id="UP000001410"/>
    </source>
</evidence>
<dbReference type="EMBL" id="AE014075">
    <property type="protein sequence ID" value="AAN80035.1"/>
    <property type="molecule type" value="Genomic_DNA"/>
</dbReference>
<protein>
    <submittedName>
        <fullName evidence="1">Uncharacterized protein</fullName>
    </submittedName>
</protein>
<dbReference type="KEGG" id="ecc:c1566"/>
<dbReference type="AlphaFoldDB" id="A0A0H2V8Y2"/>
<dbReference type="Proteomes" id="UP000001410">
    <property type="component" value="Chromosome"/>
</dbReference>
<evidence type="ECO:0000313" key="1">
    <source>
        <dbReference type="EMBL" id="AAN80035.1"/>
    </source>
</evidence>
<gene>
    <name evidence="1" type="ordered locus">c1566</name>
</gene>